<name>A0A8X6MMY9_NEPPI</name>
<comment type="caution">
    <text evidence="1">The sequence shown here is derived from an EMBL/GenBank/DDBJ whole genome shotgun (WGS) entry which is preliminary data.</text>
</comment>
<dbReference type="AlphaFoldDB" id="A0A8X6MMY9"/>
<proteinExistence type="predicted"/>
<gene>
    <name evidence="1" type="ORF">NPIL_320621</name>
</gene>
<dbReference type="EMBL" id="BMAW01095129">
    <property type="protein sequence ID" value="GFS68810.1"/>
    <property type="molecule type" value="Genomic_DNA"/>
</dbReference>
<organism evidence="1 2">
    <name type="scientific">Nephila pilipes</name>
    <name type="common">Giant wood spider</name>
    <name type="synonym">Nephila maculata</name>
    <dbReference type="NCBI Taxonomy" id="299642"/>
    <lineage>
        <taxon>Eukaryota</taxon>
        <taxon>Metazoa</taxon>
        <taxon>Ecdysozoa</taxon>
        <taxon>Arthropoda</taxon>
        <taxon>Chelicerata</taxon>
        <taxon>Arachnida</taxon>
        <taxon>Araneae</taxon>
        <taxon>Araneomorphae</taxon>
        <taxon>Entelegynae</taxon>
        <taxon>Araneoidea</taxon>
        <taxon>Nephilidae</taxon>
        <taxon>Nephila</taxon>
    </lineage>
</organism>
<protein>
    <submittedName>
        <fullName evidence="1">Uncharacterized protein</fullName>
    </submittedName>
</protein>
<reference evidence="1" key="1">
    <citation type="submission" date="2020-08" db="EMBL/GenBank/DDBJ databases">
        <title>Multicomponent nature underlies the extraordinary mechanical properties of spider dragline silk.</title>
        <authorList>
            <person name="Kono N."/>
            <person name="Nakamura H."/>
            <person name="Mori M."/>
            <person name="Yoshida Y."/>
            <person name="Ohtoshi R."/>
            <person name="Malay A.D."/>
            <person name="Moran D.A.P."/>
            <person name="Tomita M."/>
            <person name="Numata K."/>
            <person name="Arakawa K."/>
        </authorList>
    </citation>
    <scope>NUCLEOTIDE SEQUENCE</scope>
</reference>
<dbReference type="Proteomes" id="UP000887013">
    <property type="component" value="Unassembled WGS sequence"/>
</dbReference>
<evidence type="ECO:0000313" key="1">
    <source>
        <dbReference type="EMBL" id="GFS68810.1"/>
    </source>
</evidence>
<evidence type="ECO:0000313" key="2">
    <source>
        <dbReference type="Proteomes" id="UP000887013"/>
    </source>
</evidence>
<accession>A0A8X6MMY9</accession>
<keyword evidence="2" id="KW-1185">Reference proteome</keyword>
<sequence>MDGKTEGGCRVKEKCKCVHRKSYRLGAEFTVHLKGGQEPSRCEEEFFLTGGRVLMQSVHRKLQCLSDF</sequence>